<keyword evidence="2" id="KW-1185">Reference proteome</keyword>
<organism evidence="1 2">
    <name type="scientific">Ceriporiopsis subvermispora (strain B)</name>
    <name type="common">White-rot fungus</name>
    <name type="synonym">Gelatoporia subvermispora</name>
    <dbReference type="NCBI Taxonomy" id="914234"/>
    <lineage>
        <taxon>Eukaryota</taxon>
        <taxon>Fungi</taxon>
        <taxon>Dikarya</taxon>
        <taxon>Basidiomycota</taxon>
        <taxon>Agaricomycotina</taxon>
        <taxon>Agaricomycetes</taxon>
        <taxon>Polyporales</taxon>
        <taxon>Gelatoporiaceae</taxon>
        <taxon>Gelatoporia</taxon>
    </lineage>
</organism>
<evidence type="ECO:0000313" key="1">
    <source>
        <dbReference type="EMBL" id="EMD32971.1"/>
    </source>
</evidence>
<dbReference type="AlphaFoldDB" id="M2R272"/>
<evidence type="ECO:0000313" key="2">
    <source>
        <dbReference type="Proteomes" id="UP000016930"/>
    </source>
</evidence>
<dbReference type="HOGENOM" id="CLU_3050140_0_0_1"/>
<gene>
    <name evidence="1" type="ORF">CERSUDRAFT_98977</name>
</gene>
<protein>
    <submittedName>
        <fullName evidence="1">Uncharacterized protein</fullName>
    </submittedName>
</protein>
<dbReference type="Proteomes" id="UP000016930">
    <property type="component" value="Unassembled WGS sequence"/>
</dbReference>
<proteinExistence type="predicted"/>
<accession>M2R272</accession>
<name>M2R272_CERS8</name>
<dbReference type="EMBL" id="KB445808">
    <property type="protein sequence ID" value="EMD32971.1"/>
    <property type="molecule type" value="Genomic_DNA"/>
</dbReference>
<reference evidence="1 2" key="1">
    <citation type="journal article" date="2012" name="Proc. Natl. Acad. Sci. U.S.A.">
        <title>Comparative genomics of Ceriporiopsis subvermispora and Phanerochaete chrysosporium provide insight into selective ligninolysis.</title>
        <authorList>
            <person name="Fernandez-Fueyo E."/>
            <person name="Ruiz-Duenas F.J."/>
            <person name="Ferreira P."/>
            <person name="Floudas D."/>
            <person name="Hibbett D.S."/>
            <person name="Canessa P."/>
            <person name="Larrondo L.F."/>
            <person name="James T.Y."/>
            <person name="Seelenfreund D."/>
            <person name="Lobos S."/>
            <person name="Polanco R."/>
            <person name="Tello M."/>
            <person name="Honda Y."/>
            <person name="Watanabe T."/>
            <person name="Watanabe T."/>
            <person name="Ryu J.S."/>
            <person name="Kubicek C.P."/>
            <person name="Schmoll M."/>
            <person name="Gaskell J."/>
            <person name="Hammel K.E."/>
            <person name="St John F.J."/>
            <person name="Vanden Wymelenberg A."/>
            <person name="Sabat G."/>
            <person name="Splinter BonDurant S."/>
            <person name="Syed K."/>
            <person name="Yadav J.S."/>
            <person name="Doddapaneni H."/>
            <person name="Subramanian V."/>
            <person name="Lavin J.L."/>
            <person name="Oguiza J.A."/>
            <person name="Perez G."/>
            <person name="Pisabarro A.G."/>
            <person name="Ramirez L."/>
            <person name="Santoyo F."/>
            <person name="Master E."/>
            <person name="Coutinho P.M."/>
            <person name="Henrissat B."/>
            <person name="Lombard V."/>
            <person name="Magnuson J.K."/>
            <person name="Kuees U."/>
            <person name="Hori C."/>
            <person name="Igarashi K."/>
            <person name="Samejima M."/>
            <person name="Held B.W."/>
            <person name="Barry K.W."/>
            <person name="LaButti K.M."/>
            <person name="Lapidus A."/>
            <person name="Lindquist E.A."/>
            <person name="Lucas S.M."/>
            <person name="Riley R."/>
            <person name="Salamov A.A."/>
            <person name="Hoffmeister D."/>
            <person name="Schwenk D."/>
            <person name="Hadar Y."/>
            <person name="Yarden O."/>
            <person name="de Vries R.P."/>
            <person name="Wiebenga A."/>
            <person name="Stenlid J."/>
            <person name="Eastwood D."/>
            <person name="Grigoriev I.V."/>
            <person name="Berka R.M."/>
            <person name="Blanchette R.A."/>
            <person name="Kersten P."/>
            <person name="Martinez A.T."/>
            <person name="Vicuna R."/>
            <person name="Cullen D."/>
        </authorList>
    </citation>
    <scope>NUCLEOTIDE SEQUENCE [LARGE SCALE GENOMIC DNA]</scope>
    <source>
        <strain evidence="1 2">B</strain>
    </source>
</reference>
<sequence length="54" mass="6100">MDAHRMQIIAALTRQLQLNKYASLSGLIAAVYDYCITVDKEVKINHQSLQAKHS</sequence>